<evidence type="ECO:0000313" key="2">
    <source>
        <dbReference type="Proteomes" id="UP001152531"/>
    </source>
</evidence>
<dbReference type="EMBL" id="CALSDN010000001">
    <property type="protein sequence ID" value="CAH6718361.1"/>
    <property type="molecule type" value="Genomic_DNA"/>
</dbReference>
<dbReference type="Proteomes" id="UP001152531">
    <property type="component" value="Unassembled WGS sequence"/>
</dbReference>
<organism evidence="1 2">
    <name type="scientific">[Candida] jaroonii</name>
    <dbReference type="NCBI Taxonomy" id="467808"/>
    <lineage>
        <taxon>Eukaryota</taxon>
        <taxon>Fungi</taxon>
        <taxon>Dikarya</taxon>
        <taxon>Ascomycota</taxon>
        <taxon>Saccharomycotina</taxon>
        <taxon>Pichiomycetes</taxon>
        <taxon>Debaryomycetaceae</taxon>
        <taxon>Yamadazyma</taxon>
    </lineage>
</organism>
<comment type="caution">
    <text evidence="1">The sequence shown here is derived from an EMBL/GenBank/DDBJ whole genome shotgun (WGS) entry which is preliminary data.</text>
</comment>
<gene>
    <name evidence="1" type="ORF">CLIB1444_01S05028</name>
</gene>
<reference evidence="1" key="1">
    <citation type="submission" date="2022-06" db="EMBL/GenBank/DDBJ databases">
        <authorList>
            <person name="Legras J.-L."/>
            <person name="Devillers H."/>
            <person name="Grondin C."/>
        </authorList>
    </citation>
    <scope>NUCLEOTIDE SEQUENCE</scope>
    <source>
        <strain evidence="1">CLIB 1444</strain>
    </source>
</reference>
<protein>
    <submittedName>
        <fullName evidence="1">Lysophospholipase 1</fullName>
    </submittedName>
</protein>
<name>A0ACA9Y206_9ASCO</name>
<sequence length="616" mass="68517">MKLILILLVTAVLGYAPQEVKCPSTNLIRSGEDISENEKNWIDNRRKKTTAALSEYIKNVGLDDDAVDLVENSSINIGIALSGGGYRSMLVGVGQLAALDNRTEVTEGSSLGGIMQSANYISGLSGGSYLIGSLSLNNWPSVHQSVLENDLWNLTEANQLVNTNGLWTVIWPVLTDNLWEALSHINHWVTGKDTGIKYDLQAKKDAGFPVTLTDAWGRDLSYQLFSEENNAEDLNFSDIRDQPAFKNYDMPFPFITAIGREPGTIVYNTNSTVFEMNPFEMGSSDPSLNSFTDIKYLGSRLSNGTNNGTCVAGFENAGFMVGTSSSLFNEYLDTLVCDDCNSLNFAVKWVLKKFLTYLSNTGQDVAQYPNTFKNNSFGTSRKLATNDTLYLLDGGLAGEVIPITPMMTTQRKLDAVFALDNSQNWPDGSSLITSYERQFTEQGKNMVIPYVPDQKTFLHQNLTAKPTFFGCSAKNLTDLVKDDVVPPLVIYLPNRPYTFWTNISLYQFSFTNEEKKAIIQNGFETVSRLNGTIDEDWPTCVGCAVIRREQERQGIEQSEQCKKCFEDYCWDGTIYESDEPYYPPLNFTDSGLTNDSVTYEGFSNVTASSSSLFSFF</sequence>
<keyword evidence="2" id="KW-1185">Reference proteome</keyword>
<proteinExistence type="predicted"/>
<evidence type="ECO:0000313" key="1">
    <source>
        <dbReference type="EMBL" id="CAH6718361.1"/>
    </source>
</evidence>
<accession>A0ACA9Y206</accession>